<feature type="compositionally biased region" description="Basic residues" evidence="1">
    <location>
        <begin position="218"/>
        <end position="233"/>
    </location>
</feature>
<comment type="caution">
    <text evidence="2">The sequence shown here is derived from an EMBL/GenBank/DDBJ whole genome shotgun (WGS) entry which is preliminary data.</text>
</comment>
<feature type="compositionally biased region" description="Basic residues" evidence="1">
    <location>
        <begin position="139"/>
        <end position="148"/>
    </location>
</feature>
<evidence type="ECO:0000313" key="2">
    <source>
        <dbReference type="EMBL" id="KAG7099895.1"/>
    </source>
</evidence>
<feature type="compositionally biased region" description="Polar residues" evidence="1">
    <location>
        <begin position="281"/>
        <end position="302"/>
    </location>
</feature>
<evidence type="ECO:0000313" key="3">
    <source>
        <dbReference type="Proteomes" id="UP001049176"/>
    </source>
</evidence>
<feature type="region of interest" description="Disordered" evidence="1">
    <location>
        <begin position="399"/>
        <end position="474"/>
    </location>
</feature>
<keyword evidence="3" id="KW-1185">Reference proteome</keyword>
<feature type="compositionally biased region" description="Acidic residues" evidence="1">
    <location>
        <begin position="95"/>
        <end position="117"/>
    </location>
</feature>
<feature type="compositionally biased region" description="Polar residues" evidence="1">
    <location>
        <begin position="30"/>
        <end position="39"/>
    </location>
</feature>
<dbReference type="KEGG" id="more:E1B28_001696"/>
<dbReference type="EMBL" id="CM032181">
    <property type="protein sequence ID" value="KAG7099895.1"/>
    <property type="molecule type" value="Genomic_DNA"/>
</dbReference>
<evidence type="ECO:0000256" key="1">
    <source>
        <dbReference type="SAM" id="MobiDB-lite"/>
    </source>
</evidence>
<dbReference type="AlphaFoldDB" id="A0A9P7V3Y9"/>
<protein>
    <submittedName>
        <fullName evidence="2">Uncharacterized protein</fullName>
    </submittedName>
</protein>
<name>A0A9P7V3Y9_9AGAR</name>
<dbReference type="Proteomes" id="UP001049176">
    <property type="component" value="Chromosome 1"/>
</dbReference>
<reference evidence="2" key="1">
    <citation type="journal article" date="2021" name="Genome Biol. Evol.">
        <title>The assembled and annotated genome of the fairy-ring fungus Marasmius oreades.</title>
        <authorList>
            <person name="Hiltunen M."/>
            <person name="Ament-Velasquez S.L."/>
            <person name="Johannesson H."/>
        </authorList>
    </citation>
    <scope>NUCLEOTIDE SEQUENCE</scope>
    <source>
        <strain evidence="2">03SP1</strain>
    </source>
</reference>
<proteinExistence type="predicted"/>
<organism evidence="2 3">
    <name type="scientific">Marasmius oreades</name>
    <name type="common">fairy-ring Marasmius</name>
    <dbReference type="NCBI Taxonomy" id="181124"/>
    <lineage>
        <taxon>Eukaryota</taxon>
        <taxon>Fungi</taxon>
        <taxon>Dikarya</taxon>
        <taxon>Basidiomycota</taxon>
        <taxon>Agaricomycotina</taxon>
        <taxon>Agaricomycetes</taxon>
        <taxon>Agaricomycetidae</taxon>
        <taxon>Agaricales</taxon>
        <taxon>Marasmiineae</taxon>
        <taxon>Marasmiaceae</taxon>
        <taxon>Marasmius</taxon>
    </lineage>
</organism>
<feature type="compositionally biased region" description="Polar residues" evidence="1">
    <location>
        <begin position="423"/>
        <end position="433"/>
    </location>
</feature>
<accession>A0A9P7V3Y9</accession>
<feature type="region of interest" description="Disordered" evidence="1">
    <location>
        <begin position="22"/>
        <end position="303"/>
    </location>
</feature>
<dbReference type="OrthoDB" id="3229208at2759"/>
<sequence>MPAPKYNGTAGDAVGNVLPFRVGPWVSYEPPSSSHTSTFGVMDDDVDMDAPQISTLRDEQTPPPPKANNPRFKLKLVVKDKTKTITSSAGKPYTGDDEEGEEEEEDQEDQLIDDDDGPIPAASLSSKRKAGTAAPGGSGKRKARKSDHGKKSEVGDGSVQGKPKEKVTQQPGAPNLAPTMSWFQANPITEQLEDSGTEGRISISHEDPDAPLALSATSKKKGTSKKTPSKKAKTLSTKLKLRMPQMPPEDTVSEGMTGTAASSPIGIHIDDSYSPEPEEANASSNIPIETSENTSTAQNPEQPINLEEVPVPIYPLPTKPFPVLPPPKISSGFAPNIPLDKTKTRVRHWRVANREIRGIAGGRWFTRAWVGEKESEFATVLLAGKATNVANGDGIGPPLGKIAGGGHSVSAPPGGKGSKKKVTNSSRSGSSVPEANGPVTASVHGPSKMRISQMAPPPPPSSEAGDIDMVVSAA</sequence>
<dbReference type="RefSeq" id="XP_043016365.1">
    <property type="nucleotide sequence ID" value="XM_043147651.1"/>
</dbReference>
<gene>
    <name evidence="2" type="ORF">E1B28_001696</name>
</gene>
<dbReference type="GeneID" id="66070772"/>